<keyword evidence="4" id="KW-1185">Reference proteome</keyword>
<name>K5BFG9_MYCHD</name>
<keyword evidence="2" id="KW-0812">Transmembrane</keyword>
<feature type="transmembrane region" description="Helical" evidence="2">
    <location>
        <begin position="47"/>
        <end position="69"/>
    </location>
</feature>
<proteinExistence type="predicted"/>
<feature type="region of interest" description="Disordered" evidence="1">
    <location>
        <begin position="74"/>
        <end position="98"/>
    </location>
</feature>
<dbReference type="Pfam" id="PF03729">
    <property type="entry name" value="DUF308"/>
    <property type="match status" value="1"/>
</dbReference>
<dbReference type="Proteomes" id="UP000006265">
    <property type="component" value="Unassembled WGS sequence"/>
</dbReference>
<dbReference type="InterPro" id="IPR052712">
    <property type="entry name" value="Acid_resist_chaperone_HdeD"/>
</dbReference>
<feature type="compositionally biased region" description="Low complexity" evidence="1">
    <location>
        <begin position="81"/>
        <end position="98"/>
    </location>
</feature>
<accession>K5BFG9</accession>
<dbReference type="PANTHER" id="PTHR34989:SF1">
    <property type="entry name" value="PROTEIN HDED"/>
    <property type="match status" value="1"/>
</dbReference>
<dbReference type="AlphaFoldDB" id="K5BFG9"/>
<dbReference type="InterPro" id="IPR005325">
    <property type="entry name" value="DUF308_memb"/>
</dbReference>
<feature type="non-terminal residue" evidence="3">
    <location>
        <position position="1"/>
    </location>
</feature>
<evidence type="ECO:0000256" key="2">
    <source>
        <dbReference type="SAM" id="Phobius"/>
    </source>
</evidence>
<dbReference type="RefSeq" id="WP_005627560.1">
    <property type="nucleotide sequence ID" value="NZ_AMRA01000054.1"/>
</dbReference>
<reference evidence="3 4" key="1">
    <citation type="journal article" date="2012" name="J. Bacteriol.">
        <title>Genome sequence of Mycobacterium hassiacum DSM 44199, a rare source of heat-stable mycobacterial proteins.</title>
        <authorList>
            <person name="Tiago I."/>
            <person name="Maranha A."/>
            <person name="Mendes V."/>
            <person name="Alarico S."/>
            <person name="Moynihan P.J."/>
            <person name="Clarke A.J."/>
            <person name="Macedo-Ribeiro S."/>
            <person name="Pereira P.J."/>
            <person name="Empadinhas N."/>
        </authorList>
    </citation>
    <scope>NUCLEOTIDE SEQUENCE [LARGE SCALE GENOMIC DNA]</scope>
    <source>
        <strain evidence="4">DSM 44199 / CIP 105218 / JCM 12690 / 3849</strain>
    </source>
</reference>
<sequence length="98" mass="9811">YRGVATAVSAISDTTLPGRAWEIFIGVLNLIAGVIMLVLPLEALEVLTLVVGVSLIVIGVFEVATAFAVRSSLKKAGVPGTGTAASADAAKSDSGPTS</sequence>
<keyword evidence="2" id="KW-0472">Membrane</keyword>
<dbReference type="PATRIC" id="fig|1122247.3.peg.2168"/>
<protein>
    <recommendedName>
        <fullName evidence="5">DUF308 domain-containing protein</fullName>
    </recommendedName>
</protein>
<gene>
    <name evidence="3" type="ORF">C731_2250</name>
</gene>
<evidence type="ECO:0000313" key="4">
    <source>
        <dbReference type="Proteomes" id="UP000006265"/>
    </source>
</evidence>
<dbReference type="PANTHER" id="PTHR34989">
    <property type="entry name" value="PROTEIN HDED"/>
    <property type="match status" value="1"/>
</dbReference>
<evidence type="ECO:0000256" key="1">
    <source>
        <dbReference type="SAM" id="MobiDB-lite"/>
    </source>
</evidence>
<organism evidence="3 4">
    <name type="scientific">Mycolicibacterium hassiacum (strain DSM 44199 / CIP 105218 / JCM 12690 / 3849)</name>
    <name type="common">Mycobacterium hassiacum</name>
    <dbReference type="NCBI Taxonomy" id="1122247"/>
    <lineage>
        <taxon>Bacteria</taxon>
        <taxon>Bacillati</taxon>
        <taxon>Actinomycetota</taxon>
        <taxon>Actinomycetes</taxon>
        <taxon>Mycobacteriales</taxon>
        <taxon>Mycobacteriaceae</taxon>
        <taxon>Mycolicibacterium</taxon>
    </lineage>
</organism>
<keyword evidence="2" id="KW-1133">Transmembrane helix</keyword>
<comment type="caution">
    <text evidence="3">The sequence shown here is derived from an EMBL/GenBank/DDBJ whole genome shotgun (WGS) entry which is preliminary data.</text>
</comment>
<evidence type="ECO:0008006" key="5">
    <source>
        <dbReference type="Google" id="ProtNLM"/>
    </source>
</evidence>
<dbReference type="eggNOG" id="COG3247">
    <property type="taxonomic scope" value="Bacteria"/>
</dbReference>
<dbReference type="EMBL" id="AMRA01000054">
    <property type="protein sequence ID" value="EKF23882.1"/>
    <property type="molecule type" value="Genomic_DNA"/>
</dbReference>
<evidence type="ECO:0000313" key="3">
    <source>
        <dbReference type="EMBL" id="EKF23882.1"/>
    </source>
</evidence>
<dbReference type="GO" id="GO:0005886">
    <property type="term" value="C:plasma membrane"/>
    <property type="evidence" value="ECO:0007669"/>
    <property type="project" value="TreeGrafter"/>
</dbReference>
<feature type="transmembrane region" description="Helical" evidence="2">
    <location>
        <begin position="21"/>
        <end position="41"/>
    </location>
</feature>